<protein>
    <submittedName>
        <fullName evidence="2">Uncharacterized protein</fullName>
    </submittedName>
</protein>
<dbReference type="AlphaFoldDB" id="A0A8E1WDX3"/>
<feature type="transmembrane region" description="Helical" evidence="1">
    <location>
        <begin position="84"/>
        <end position="117"/>
    </location>
</feature>
<keyword evidence="1" id="KW-0472">Membrane</keyword>
<dbReference type="RefSeq" id="WP_210322216.1">
    <property type="nucleotide sequence ID" value="NZ_JACHGI010000002.1"/>
</dbReference>
<proteinExistence type="predicted"/>
<name>A0A8E1WDX3_9HYPH</name>
<comment type="caution">
    <text evidence="2">The sequence shown here is derived from an EMBL/GenBank/DDBJ whole genome shotgun (WGS) entry which is preliminary data.</text>
</comment>
<gene>
    <name evidence="2" type="ORF">HNQ96_001702</name>
</gene>
<dbReference type="Proteomes" id="UP000532373">
    <property type="component" value="Unassembled WGS sequence"/>
</dbReference>
<keyword evidence="1" id="KW-1133">Transmembrane helix</keyword>
<reference evidence="2 3" key="1">
    <citation type="submission" date="2020-08" db="EMBL/GenBank/DDBJ databases">
        <title>Genomic Encyclopedia of Type Strains, Phase IV (KMG-IV): sequencing the most valuable type-strain genomes for metagenomic binning, comparative biology and taxonomic classification.</title>
        <authorList>
            <person name="Goeker M."/>
        </authorList>
    </citation>
    <scope>NUCLEOTIDE SEQUENCE [LARGE SCALE GENOMIC DNA]</scope>
    <source>
        <strain evidence="2 3">DSM 17454</strain>
    </source>
</reference>
<accession>A0A8E1WDX3</accession>
<evidence type="ECO:0000313" key="2">
    <source>
        <dbReference type="EMBL" id="MBB6465844.1"/>
    </source>
</evidence>
<keyword evidence="1" id="KW-0812">Transmembrane</keyword>
<organism evidence="2 3">
    <name type="scientific">Aminobacter carboxidus</name>
    <dbReference type="NCBI Taxonomy" id="376165"/>
    <lineage>
        <taxon>Bacteria</taxon>
        <taxon>Pseudomonadati</taxon>
        <taxon>Pseudomonadota</taxon>
        <taxon>Alphaproteobacteria</taxon>
        <taxon>Hyphomicrobiales</taxon>
        <taxon>Phyllobacteriaceae</taxon>
        <taxon>Aminobacter</taxon>
    </lineage>
</organism>
<dbReference type="EMBL" id="JACHGI010000002">
    <property type="protein sequence ID" value="MBB6465844.1"/>
    <property type="molecule type" value="Genomic_DNA"/>
</dbReference>
<feature type="transmembrane region" description="Helical" evidence="1">
    <location>
        <begin position="37"/>
        <end position="64"/>
    </location>
</feature>
<evidence type="ECO:0000256" key="1">
    <source>
        <dbReference type="SAM" id="Phobius"/>
    </source>
</evidence>
<evidence type="ECO:0000313" key="3">
    <source>
        <dbReference type="Proteomes" id="UP000532373"/>
    </source>
</evidence>
<sequence>MKPGKAAPVANSLESLETVLTSTVAAIRQDSEKRTRIFVNAVIGKTSGVVAVGGITALISAFGAASTGTAIGSLSGAAATTAQLYWVGSILGLGVAAGSVIVASTGLGVGVVAAILGKRRLLGRPRRETDFEEHEKAILAACMTLIKALRTQSETRTRATAEELRLVAKHALLPIVVQIDQFWTHKNIPTGEALACRPFTKTLAVLPRRKLARCRQQIGQIAAVFLNAPKQA</sequence>